<dbReference type="Gene3D" id="3.40.50.2000">
    <property type="entry name" value="Glycogen Phosphorylase B"/>
    <property type="match status" value="2"/>
</dbReference>
<feature type="domain" description="Glycosyl transferase family 1" evidence="2">
    <location>
        <begin position="166"/>
        <end position="304"/>
    </location>
</feature>
<reference evidence="5 6" key="1">
    <citation type="submission" date="2018-07" db="EMBL/GenBank/DDBJ databases">
        <title>Parabacteroides acidifaciens nov. sp., isolated from human feces.</title>
        <authorList>
            <person name="Wang Y.J."/>
        </authorList>
    </citation>
    <scope>NUCLEOTIDE SEQUENCE [LARGE SCALE GENOMIC DNA]</scope>
    <source>
        <strain evidence="5 6">426-9</strain>
    </source>
</reference>
<accession>A0A3D8HG70</accession>
<dbReference type="PANTHER" id="PTHR46401">
    <property type="entry name" value="GLYCOSYLTRANSFERASE WBBK-RELATED"/>
    <property type="match status" value="1"/>
</dbReference>
<evidence type="ECO:0000256" key="1">
    <source>
        <dbReference type="ARBA" id="ARBA00022679"/>
    </source>
</evidence>
<evidence type="ECO:0000313" key="5">
    <source>
        <dbReference type="EMBL" id="RDU49979.1"/>
    </source>
</evidence>
<name>A0A3D8HG70_9BACT</name>
<dbReference type="GO" id="GO:0016757">
    <property type="term" value="F:glycosyltransferase activity"/>
    <property type="evidence" value="ECO:0007669"/>
    <property type="project" value="InterPro"/>
</dbReference>
<sequence length="327" mass="37531">MNITYFHRNPSSGYSIGKVSQTYIAEIEKKEHIENFYMPCAKADILSILKNIRFAFVHRNRKGINHITGDVYYLAFVLPRKKTVITLHDIGYLEYSKGMKHFLYKIFWFYLPFWRSAKVICISEETKQKVIKYKLCSPHKLTVIPNAIDASFKSVENTFNTICPRILCIGTGENKNLYRTIEALHGIPCHLRIVGIISTALQEHLQFYQINYSNVYHLSDAEIINEYVQSDIVSFVSWYEGFGMPIIEAQAIGRPVLTSNISPMKEIAANGAVLVDPYDVSAIQKGFISIIENGELRDKIVKEGLYNVEKYTPSYVANAYLQIYHTL</sequence>
<dbReference type="CDD" id="cd03809">
    <property type="entry name" value="GT4_MtfB-like"/>
    <property type="match status" value="1"/>
</dbReference>
<feature type="domain" description="Glycosyltransferase subfamily 4-like N-terminal" evidence="3">
    <location>
        <begin position="72"/>
        <end position="151"/>
    </location>
</feature>
<dbReference type="SUPFAM" id="SSF53756">
    <property type="entry name" value="UDP-Glycosyltransferase/glycogen phosphorylase"/>
    <property type="match status" value="1"/>
</dbReference>
<reference evidence="4 7" key="2">
    <citation type="submission" date="2020-08" db="EMBL/GenBank/DDBJ databases">
        <title>Genome public.</title>
        <authorList>
            <person name="Liu C."/>
            <person name="Sun Q."/>
        </authorList>
    </citation>
    <scope>NUCLEOTIDE SEQUENCE [LARGE SCALE GENOMIC DNA]</scope>
    <source>
        <strain evidence="4 7">426_9</strain>
    </source>
</reference>
<proteinExistence type="predicted"/>
<dbReference type="InterPro" id="IPR028098">
    <property type="entry name" value="Glyco_trans_4-like_N"/>
</dbReference>
<organism evidence="5 6">
    <name type="scientific">Parabacteroides acidifaciens</name>
    <dbReference type="NCBI Taxonomy" id="2290935"/>
    <lineage>
        <taxon>Bacteria</taxon>
        <taxon>Pseudomonadati</taxon>
        <taxon>Bacteroidota</taxon>
        <taxon>Bacteroidia</taxon>
        <taxon>Bacteroidales</taxon>
        <taxon>Tannerellaceae</taxon>
        <taxon>Parabacteroides</taxon>
    </lineage>
</organism>
<dbReference type="AlphaFoldDB" id="A0A3D8HG70"/>
<dbReference type="Proteomes" id="UP000256321">
    <property type="component" value="Unassembled WGS sequence"/>
</dbReference>
<keyword evidence="1 5" id="KW-0808">Transferase</keyword>
<protein>
    <submittedName>
        <fullName evidence="5">Glycosyltransferase family 1 protein</fullName>
    </submittedName>
    <submittedName>
        <fullName evidence="4">Glycosyltransferase family 4 protein</fullName>
    </submittedName>
</protein>
<evidence type="ECO:0000313" key="6">
    <source>
        <dbReference type="Proteomes" id="UP000256321"/>
    </source>
</evidence>
<evidence type="ECO:0000313" key="4">
    <source>
        <dbReference type="EMBL" id="MBC8601298.1"/>
    </source>
</evidence>
<dbReference type="EMBL" id="QREV01000010">
    <property type="protein sequence ID" value="RDU49979.1"/>
    <property type="molecule type" value="Genomic_DNA"/>
</dbReference>
<dbReference type="EMBL" id="JACRTI010000010">
    <property type="protein sequence ID" value="MBC8601298.1"/>
    <property type="molecule type" value="Genomic_DNA"/>
</dbReference>
<dbReference type="PANTHER" id="PTHR46401:SF2">
    <property type="entry name" value="GLYCOSYLTRANSFERASE WBBK-RELATED"/>
    <property type="match status" value="1"/>
</dbReference>
<dbReference type="Proteomes" id="UP000629596">
    <property type="component" value="Unassembled WGS sequence"/>
</dbReference>
<evidence type="ECO:0000259" key="3">
    <source>
        <dbReference type="Pfam" id="PF13439"/>
    </source>
</evidence>
<dbReference type="InterPro" id="IPR001296">
    <property type="entry name" value="Glyco_trans_1"/>
</dbReference>
<gene>
    <name evidence="5" type="ORF">DWU89_06285</name>
    <name evidence="4" type="ORF">H8784_06135</name>
</gene>
<dbReference type="RefSeq" id="WP_115498784.1">
    <property type="nucleotide sequence ID" value="NZ_JACRTI010000010.1"/>
</dbReference>
<dbReference type="Pfam" id="PF00534">
    <property type="entry name" value="Glycos_transf_1"/>
    <property type="match status" value="1"/>
</dbReference>
<keyword evidence="7" id="KW-1185">Reference proteome</keyword>
<evidence type="ECO:0000259" key="2">
    <source>
        <dbReference type="Pfam" id="PF00534"/>
    </source>
</evidence>
<evidence type="ECO:0000313" key="7">
    <source>
        <dbReference type="Proteomes" id="UP000629596"/>
    </source>
</evidence>
<dbReference type="GO" id="GO:0009103">
    <property type="term" value="P:lipopolysaccharide biosynthetic process"/>
    <property type="evidence" value="ECO:0007669"/>
    <property type="project" value="TreeGrafter"/>
</dbReference>
<comment type="caution">
    <text evidence="5">The sequence shown here is derived from an EMBL/GenBank/DDBJ whole genome shotgun (WGS) entry which is preliminary data.</text>
</comment>
<dbReference type="Pfam" id="PF13439">
    <property type="entry name" value="Glyco_transf_4"/>
    <property type="match status" value="1"/>
</dbReference>